<reference evidence="2 3" key="1">
    <citation type="journal article" date="2014" name="Genome Biol. Evol.">
        <title>The secreted proteins of Achlya hypogyna and Thraustotheca clavata identify the ancestral oomycete secretome and reveal gene acquisitions by horizontal gene transfer.</title>
        <authorList>
            <person name="Misner I."/>
            <person name="Blouin N."/>
            <person name="Leonard G."/>
            <person name="Richards T.A."/>
            <person name="Lane C.E."/>
        </authorList>
    </citation>
    <scope>NUCLEOTIDE SEQUENCE [LARGE SCALE GENOMIC DNA]</scope>
    <source>
        <strain evidence="2 3">ATCC 48635</strain>
    </source>
</reference>
<sequence>MSGNESPGRPWWRQERRHVPTPASRNNVLVERRHVLPVVHPVVDHFANIQTKVRPAPAEPRPEGVRRFAMPLVQEERPRGIRINANTYVPESLPSRHKMTSPHKIRLLQQARDFETRLESWMGSKHHREYIDERNQLPQHANLGDKNYHRVDDAAGFFNLKLHPKFNPTTAKSPEATARTRLMDSPASYETKKKVQMLQLEKEGVGLLSTSKGGRLSWEETTGHRTWTSRADRDTRVEDER</sequence>
<keyword evidence="3" id="KW-1185">Reference proteome</keyword>
<proteinExistence type="predicted"/>
<evidence type="ECO:0000256" key="1">
    <source>
        <dbReference type="SAM" id="MobiDB-lite"/>
    </source>
</evidence>
<name>A0A1V9YPF0_ACHHY</name>
<organism evidence="2 3">
    <name type="scientific">Achlya hypogyna</name>
    <name type="common">Oomycete</name>
    <name type="synonym">Protoachlya hypogyna</name>
    <dbReference type="NCBI Taxonomy" id="1202772"/>
    <lineage>
        <taxon>Eukaryota</taxon>
        <taxon>Sar</taxon>
        <taxon>Stramenopiles</taxon>
        <taxon>Oomycota</taxon>
        <taxon>Saprolegniomycetes</taxon>
        <taxon>Saprolegniales</taxon>
        <taxon>Achlyaceae</taxon>
        <taxon>Achlya</taxon>
    </lineage>
</organism>
<feature type="compositionally biased region" description="Basic and acidic residues" evidence="1">
    <location>
        <begin position="230"/>
        <end position="241"/>
    </location>
</feature>
<gene>
    <name evidence="2" type="ORF">ACHHYP_08695</name>
</gene>
<evidence type="ECO:0000313" key="2">
    <source>
        <dbReference type="EMBL" id="OQR87517.1"/>
    </source>
</evidence>
<dbReference type="EMBL" id="JNBR01001437">
    <property type="protein sequence ID" value="OQR87517.1"/>
    <property type="molecule type" value="Genomic_DNA"/>
</dbReference>
<accession>A0A1V9YPF0</accession>
<feature type="region of interest" description="Disordered" evidence="1">
    <location>
        <begin position="214"/>
        <end position="241"/>
    </location>
</feature>
<dbReference type="Proteomes" id="UP000243579">
    <property type="component" value="Unassembled WGS sequence"/>
</dbReference>
<comment type="caution">
    <text evidence="2">The sequence shown here is derived from an EMBL/GenBank/DDBJ whole genome shotgun (WGS) entry which is preliminary data.</text>
</comment>
<dbReference type="OrthoDB" id="62055at2759"/>
<protein>
    <submittedName>
        <fullName evidence="2">Uncharacterized protein</fullName>
    </submittedName>
</protein>
<evidence type="ECO:0000313" key="3">
    <source>
        <dbReference type="Proteomes" id="UP000243579"/>
    </source>
</evidence>
<dbReference type="AlphaFoldDB" id="A0A1V9YPF0"/>